<organism evidence="1 2">
    <name type="scientific">Ktedonospora formicarum</name>
    <dbReference type="NCBI Taxonomy" id="2778364"/>
    <lineage>
        <taxon>Bacteria</taxon>
        <taxon>Bacillati</taxon>
        <taxon>Chloroflexota</taxon>
        <taxon>Ktedonobacteria</taxon>
        <taxon>Ktedonobacterales</taxon>
        <taxon>Ktedonobacteraceae</taxon>
        <taxon>Ktedonospora</taxon>
    </lineage>
</organism>
<name>A0A8J3HUK8_9CHLR</name>
<dbReference type="RefSeq" id="WP_220193719.1">
    <property type="nucleotide sequence ID" value="NZ_BNJF01000001.1"/>
</dbReference>
<dbReference type="AlphaFoldDB" id="A0A8J3HUK8"/>
<keyword evidence="2" id="KW-1185">Reference proteome</keyword>
<gene>
    <name evidence="1" type="ORF">KSX_24750</name>
</gene>
<evidence type="ECO:0000313" key="1">
    <source>
        <dbReference type="EMBL" id="GHO44312.1"/>
    </source>
</evidence>
<evidence type="ECO:0000313" key="2">
    <source>
        <dbReference type="Proteomes" id="UP000612362"/>
    </source>
</evidence>
<comment type="caution">
    <text evidence="1">The sequence shown here is derived from an EMBL/GenBank/DDBJ whole genome shotgun (WGS) entry which is preliminary data.</text>
</comment>
<reference evidence="1" key="1">
    <citation type="submission" date="2020-10" db="EMBL/GenBank/DDBJ databases">
        <title>Taxonomic study of unclassified bacteria belonging to the class Ktedonobacteria.</title>
        <authorList>
            <person name="Yabe S."/>
            <person name="Wang C.M."/>
            <person name="Zheng Y."/>
            <person name="Sakai Y."/>
            <person name="Cavaletti L."/>
            <person name="Monciardini P."/>
            <person name="Donadio S."/>
        </authorList>
    </citation>
    <scope>NUCLEOTIDE SEQUENCE</scope>
    <source>
        <strain evidence="1">SOSP1-1</strain>
    </source>
</reference>
<accession>A0A8J3HUK8</accession>
<protein>
    <submittedName>
        <fullName evidence="1">Uncharacterized protein</fullName>
    </submittedName>
</protein>
<sequence length="85" mass="9988">MTSNTIERAEKRMQQKWYELARAEQDGAPPQALERMFNAYMLAVEEYNRCSEQYLVKQREVSDTVPAIRGPLTDERKHGKRRKAS</sequence>
<dbReference type="EMBL" id="BNJF01000001">
    <property type="protein sequence ID" value="GHO44312.1"/>
    <property type="molecule type" value="Genomic_DNA"/>
</dbReference>
<proteinExistence type="predicted"/>
<dbReference type="Proteomes" id="UP000612362">
    <property type="component" value="Unassembled WGS sequence"/>
</dbReference>